<feature type="region of interest" description="Disordered" evidence="1">
    <location>
        <begin position="182"/>
        <end position="202"/>
    </location>
</feature>
<dbReference type="RefSeq" id="WP_052735963.1">
    <property type="nucleotide sequence ID" value="NZ_CP011312.1"/>
</dbReference>
<gene>
    <name evidence="4" type="ORF">NCTC949_00798</name>
    <name evidence="3" type="ORF">UL82_10260</name>
</gene>
<reference evidence="3 5" key="1">
    <citation type="journal article" date="2015" name="Genome Announc.">
        <title>Complete Genome Sequence of Corynebacterium kutscheri DSM 20755, a Corynebacterial Type Strain with Remarkably Low G+C Content of Chromosomal DNA.</title>
        <authorList>
            <person name="Ruckert C."/>
            <person name="Albersmeier A."/>
            <person name="Winkler A."/>
            <person name="Tauch A."/>
        </authorList>
    </citation>
    <scope>NUCLEOTIDE SEQUENCE [LARGE SCALE GENOMIC DNA]</scope>
    <source>
        <strain evidence="3 5">DSM 20755</strain>
    </source>
</reference>
<evidence type="ECO:0000313" key="6">
    <source>
        <dbReference type="Proteomes" id="UP000271380"/>
    </source>
</evidence>
<dbReference type="HOGENOM" id="CLU_134922_0_0_11"/>
<dbReference type="EMBL" id="LR134377">
    <property type="protein sequence ID" value="VEH05805.1"/>
    <property type="molecule type" value="Genomic_DNA"/>
</dbReference>
<keyword evidence="2" id="KW-0732">Signal</keyword>
<dbReference type="AlphaFoldDB" id="A0A0F6TEX4"/>
<feature type="chain" id="PRO_5043120008" description="Secreted protein" evidence="2">
    <location>
        <begin position="23"/>
        <end position="202"/>
    </location>
</feature>
<accession>A0A0F6TEX4</accession>
<keyword evidence="5" id="KW-1185">Reference proteome</keyword>
<dbReference type="KEGG" id="cku:UL82_10260"/>
<evidence type="ECO:0000313" key="5">
    <source>
        <dbReference type="Proteomes" id="UP000033457"/>
    </source>
</evidence>
<dbReference type="OrthoDB" id="4426420at2"/>
<name>A0A0F6TEX4_9CORY</name>
<evidence type="ECO:0000313" key="4">
    <source>
        <dbReference type="EMBL" id="VEH05805.1"/>
    </source>
</evidence>
<sequence>MSKKLILGGVALTLVLTLATCGDNETPDNATTVEPTSTTPYSSSVTTTNTSATSSITSTISELSPAPVAEPIKDTPLPVDNRPIGFLGAPGQEAPAPLDKVVQSCGDPAIHETGTTFFTDGSSGWTEQCAQEMMSTWQAPIQQFVVSPPPANNSPVQQEYVPQEDYVHPGSFCTGGSGVSKNGVPMTCAPGSDGRNRWQSAS</sequence>
<feature type="region of interest" description="Disordered" evidence="1">
    <location>
        <begin position="21"/>
        <end position="53"/>
    </location>
</feature>
<feature type="compositionally biased region" description="Low complexity" evidence="1">
    <location>
        <begin position="29"/>
        <end position="53"/>
    </location>
</feature>
<reference evidence="4 6" key="2">
    <citation type="submission" date="2018-12" db="EMBL/GenBank/DDBJ databases">
        <authorList>
            <consortium name="Pathogen Informatics"/>
        </authorList>
    </citation>
    <scope>NUCLEOTIDE SEQUENCE [LARGE SCALE GENOMIC DNA]</scope>
    <source>
        <strain evidence="4 6">NCTC949</strain>
    </source>
</reference>
<evidence type="ECO:0000256" key="1">
    <source>
        <dbReference type="SAM" id="MobiDB-lite"/>
    </source>
</evidence>
<dbReference type="Proteomes" id="UP000271380">
    <property type="component" value="Chromosome"/>
</dbReference>
<evidence type="ECO:0000313" key="3">
    <source>
        <dbReference type="EMBL" id="AKE42186.1"/>
    </source>
</evidence>
<evidence type="ECO:0008006" key="7">
    <source>
        <dbReference type="Google" id="ProtNLM"/>
    </source>
</evidence>
<dbReference type="Proteomes" id="UP000033457">
    <property type="component" value="Chromosome"/>
</dbReference>
<feature type="signal peptide" evidence="2">
    <location>
        <begin position="1"/>
        <end position="22"/>
    </location>
</feature>
<dbReference type="EMBL" id="CP011312">
    <property type="protein sequence ID" value="AKE42186.1"/>
    <property type="molecule type" value="Genomic_DNA"/>
</dbReference>
<organism evidence="3 5">
    <name type="scientific">Corynebacterium kutscheri</name>
    <dbReference type="NCBI Taxonomy" id="35755"/>
    <lineage>
        <taxon>Bacteria</taxon>
        <taxon>Bacillati</taxon>
        <taxon>Actinomycetota</taxon>
        <taxon>Actinomycetes</taxon>
        <taxon>Mycobacteriales</taxon>
        <taxon>Corynebacteriaceae</taxon>
        <taxon>Corynebacterium</taxon>
    </lineage>
</organism>
<protein>
    <recommendedName>
        <fullName evidence="7">Secreted protein</fullName>
    </recommendedName>
</protein>
<evidence type="ECO:0000256" key="2">
    <source>
        <dbReference type="SAM" id="SignalP"/>
    </source>
</evidence>
<proteinExistence type="predicted"/>